<organism evidence="1 4">
    <name type="scientific">Trichinella zimbabwensis</name>
    <dbReference type="NCBI Taxonomy" id="268475"/>
    <lineage>
        <taxon>Eukaryota</taxon>
        <taxon>Metazoa</taxon>
        <taxon>Ecdysozoa</taxon>
        <taxon>Nematoda</taxon>
        <taxon>Enoplea</taxon>
        <taxon>Dorylaimia</taxon>
        <taxon>Trichinellida</taxon>
        <taxon>Trichinellidae</taxon>
        <taxon>Trichinella</taxon>
    </lineage>
</organism>
<dbReference type="EMBL" id="JYDP01000865">
    <property type="protein sequence ID" value="KRY99396.1"/>
    <property type="molecule type" value="Genomic_DNA"/>
</dbReference>
<accession>A0A0V1GMS5</accession>
<protein>
    <submittedName>
        <fullName evidence="1">Uncharacterized protein</fullName>
    </submittedName>
</protein>
<dbReference type="EMBL" id="JYDP01000950">
    <property type="protein sequence ID" value="KRY99205.1"/>
    <property type="molecule type" value="Genomic_DNA"/>
</dbReference>
<dbReference type="AlphaFoldDB" id="A0A0V1GMS5"/>
<keyword evidence="4" id="KW-1185">Reference proteome</keyword>
<dbReference type="Proteomes" id="UP000055024">
    <property type="component" value="Unassembled WGS sequence"/>
</dbReference>
<evidence type="ECO:0000313" key="1">
    <source>
        <dbReference type="EMBL" id="KRY99107.1"/>
    </source>
</evidence>
<evidence type="ECO:0000313" key="2">
    <source>
        <dbReference type="EMBL" id="KRY99205.1"/>
    </source>
</evidence>
<proteinExistence type="predicted"/>
<comment type="caution">
    <text evidence="1">The sequence shown here is derived from an EMBL/GenBank/DDBJ whole genome shotgun (WGS) entry which is preliminary data.</text>
</comment>
<evidence type="ECO:0000313" key="4">
    <source>
        <dbReference type="Proteomes" id="UP000055024"/>
    </source>
</evidence>
<reference evidence="1 4" key="1">
    <citation type="submission" date="2015-01" db="EMBL/GenBank/DDBJ databases">
        <title>Evolution of Trichinella species and genotypes.</title>
        <authorList>
            <person name="Korhonen P.K."/>
            <person name="Edoardo P."/>
            <person name="Giuseppe L.R."/>
            <person name="Gasser R.B."/>
        </authorList>
    </citation>
    <scope>NUCLEOTIDE SEQUENCE [LARGE SCALE GENOMIC DNA]</scope>
    <source>
        <strain evidence="1">ISS1029</strain>
    </source>
</reference>
<gene>
    <name evidence="1" type="ORF">T11_16945</name>
    <name evidence="3" type="ORF">T11_17506</name>
    <name evidence="2" type="ORF">T11_7596</name>
</gene>
<evidence type="ECO:0000313" key="3">
    <source>
        <dbReference type="EMBL" id="KRY99396.1"/>
    </source>
</evidence>
<sequence length="35" mass="4067">MASEESSDAEALLKRWQDACILVMETFSTFQCRIR</sequence>
<dbReference type="EMBL" id="JYDP01001001">
    <property type="protein sequence ID" value="KRY99107.1"/>
    <property type="molecule type" value="Genomic_DNA"/>
</dbReference>
<name>A0A0V1GMS5_9BILA</name>